<gene>
    <name evidence="1" type="ORF">Psch_03214</name>
</gene>
<name>A0A4Y7RBS7_9FIRM</name>
<accession>A0A4Y7RBS7</accession>
<proteinExistence type="predicted"/>
<sequence>MARKGHGFEMPALRPFFSGPAGETYNLKFGLPRDERQAMKGRIRGLRPNRTHTRQCRVVQDFLS</sequence>
<dbReference type="Proteomes" id="UP000298324">
    <property type="component" value="Unassembled WGS sequence"/>
</dbReference>
<dbReference type="EMBL" id="QFGA01000002">
    <property type="protein sequence ID" value="TEB06170.1"/>
    <property type="molecule type" value="Genomic_DNA"/>
</dbReference>
<keyword evidence="2" id="KW-1185">Reference proteome</keyword>
<reference evidence="1 2" key="1">
    <citation type="journal article" date="2018" name="Environ. Microbiol.">
        <title>Novel energy conservation strategies and behaviour of Pelotomaculum schinkii driving syntrophic propionate catabolism.</title>
        <authorList>
            <person name="Hidalgo-Ahumada C.A.P."/>
            <person name="Nobu M.K."/>
            <person name="Narihiro T."/>
            <person name="Tamaki H."/>
            <person name="Liu W.T."/>
            <person name="Kamagata Y."/>
            <person name="Stams A.J.M."/>
            <person name="Imachi H."/>
            <person name="Sousa D.Z."/>
        </authorList>
    </citation>
    <scope>NUCLEOTIDE SEQUENCE [LARGE SCALE GENOMIC DNA]</scope>
    <source>
        <strain evidence="1 2">HH</strain>
    </source>
</reference>
<dbReference type="AlphaFoldDB" id="A0A4Y7RBS7"/>
<protein>
    <submittedName>
        <fullName evidence="1">Uncharacterized protein</fullName>
    </submittedName>
</protein>
<comment type="caution">
    <text evidence="1">The sequence shown here is derived from an EMBL/GenBank/DDBJ whole genome shotgun (WGS) entry which is preliminary data.</text>
</comment>
<organism evidence="1 2">
    <name type="scientific">Pelotomaculum schinkii</name>
    <dbReference type="NCBI Taxonomy" id="78350"/>
    <lineage>
        <taxon>Bacteria</taxon>
        <taxon>Bacillati</taxon>
        <taxon>Bacillota</taxon>
        <taxon>Clostridia</taxon>
        <taxon>Eubacteriales</taxon>
        <taxon>Desulfotomaculaceae</taxon>
        <taxon>Pelotomaculum</taxon>
    </lineage>
</organism>
<evidence type="ECO:0000313" key="1">
    <source>
        <dbReference type="EMBL" id="TEB06170.1"/>
    </source>
</evidence>
<evidence type="ECO:0000313" key="2">
    <source>
        <dbReference type="Proteomes" id="UP000298324"/>
    </source>
</evidence>